<dbReference type="InterPro" id="IPR003135">
    <property type="entry name" value="ATP-grasp_carboxylate-amine"/>
</dbReference>
<dbReference type="FunFam" id="3.30.470.20:FF:000029">
    <property type="entry name" value="N5-carboxyaminoimidazole ribonucleotide synthase"/>
    <property type="match status" value="1"/>
</dbReference>
<feature type="binding site" evidence="5">
    <location>
        <begin position="160"/>
        <end position="166"/>
    </location>
    <ligand>
        <name>ATP</name>
        <dbReference type="ChEBI" id="CHEBI:30616"/>
    </ligand>
</feature>
<evidence type="ECO:0000256" key="3">
    <source>
        <dbReference type="ARBA" id="ARBA00022755"/>
    </source>
</evidence>
<dbReference type="GO" id="GO:0034028">
    <property type="term" value="F:5-(carboxyamino)imidazole ribonucleotide synthase activity"/>
    <property type="evidence" value="ECO:0007669"/>
    <property type="project" value="UniProtKB-UniRule"/>
</dbReference>
<feature type="binding site" evidence="5">
    <location>
        <position position="198"/>
    </location>
    <ligand>
        <name>ATP</name>
        <dbReference type="ChEBI" id="CHEBI:30616"/>
    </ligand>
</feature>
<feature type="domain" description="ATP-grasp" evidence="7">
    <location>
        <begin position="119"/>
        <end position="305"/>
    </location>
</feature>
<dbReference type="SUPFAM" id="SSF51246">
    <property type="entry name" value="Rudiment single hybrid motif"/>
    <property type="match status" value="1"/>
</dbReference>
<dbReference type="GO" id="GO:0004638">
    <property type="term" value="F:phosphoribosylaminoimidazole carboxylase activity"/>
    <property type="evidence" value="ECO:0007669"/>
    <property type="project" value="InterPro"/>
</dbReference>
<dbReference type="SUPFAM" id="SSF56059">
    <property type="entry name" value="Glutathione synthetase ATP-binding domain-like"/>
    <property type="match status" value="1"/>
</dbReference>
<feature type="binding site" evidence="5">
    <location>
        <position position="115"/>
    </location>
    <ligand>
        <name>ATP</name>
        <dbReference type="ChEBI" id="CHEBI:30616"/>
    </ligand>
</feature>
<dbReference type="NCBIfam" id="NF004677">
    <property type="entry name" value="PRK06019.1-3"/>
    <property type="match status" value="1"/>
</dbReference>
<dbReference type="Pfam" id="PF02222">
    <property type="entry name" value="ATP-grasp"/>
    <property type="match status" value="1"/>
</dbReference>
<feature type="binding site" evidence="5">
    <location>
        <position position="155"/>
    </location>
    <ligand>
        <name>ATP</name>
        <dbReference type="ChEBI" id="CHEBI:30616"/>
    </ligand>
</feature>
<evidence type="ECO:0000313" key="8">
    <source>
        <dbReference type="EMBL" id="ASJ71604.1"/>
    </source>
</evidence>
<dbReference type="NCBIfam" id="NF004675">
    <property type="entry name" value="PRK06019.1-1"/>
    <property type="match status" value="1"/>
</dbReference>
<evidence type="ECO:0000256" key="5">
    <source>
        <dbReference type="HAMAP-Rule" id="MF_01928"/>
    </source>
</evidence>
<dbReference type="EC" id="6.3.4.18" evidence="5 6"/>
<keyword evidence="4 5" id="KW-0067">ATP-binding</keyword>
<dbReference type="KEGG" id="gai:IMCC3135_07495"/>
<dbReference type="Gene3D" id="3.30.470.20">
    <property type="entry name" value="ATP-grasp fold, B domain"/>
    <property type="match status" value="1"/>
</dbReference>
<keyword evidence="2 5" id="KW-0547">Nucleotide-binding</keyword>
<dbReference type="GO" id="GO:0046872">
    <property type="term" value="F:metal ion binding"/>
    <property type="evidence" value="ECO:0007669"/>
    <property type="project" value="InterPro"/>
</dbReference>
<dbReference type="PANTHER" id="PTHR11609">
    <property type="entry name" value="PURINE BIOSYNTHESIS PROTEIN 6/7, PUR6/7"/>
    <property type="match status" value="1"/>
</dbReference>
<evidence type="ECO:0000313" key="9">
    <source>
        <dbReference type="Proteomes" id="UP000250079"/>
    </source>
</evidence>
<dbReference type="NCBIfam" id="TIGR01161">
    <property type="entry name" value="purK"/>
    <property type="match status" value="1"/>
</dbReference>
<dbReference type="FunFam" id="3.30.1490.20:FF:000015">
    <property type="entry name" value="N5-carboxyaminoimidazole ribonucleotide synthase"/>
    <property type="match status" value="1"/>
</dbReference>
<sequence>MTADSANEALQPLLPGATIGVVGGGQLGRYFVLEARRLGYHTWVLDPDANAPAMQLTEHKLVASYDDADALTALGEACDAVTVEFENVPAESLEQLARHCRVAPGASSIRIAQDRNVEKAVASQHGLQPVPFAPLREMADISPAVATVGLPAIVKTARLGYDGKGQIVCQTEADVKAAFISQGQTVCVLEKRIELVAEVSVVLARGYAGDTAVFPIAENVHVNGILSTSTLPASLDEALLERARQLALQLANGLDYHGVLAVEFFIDSAGEILFNEMAPRPHNSGHYTLDATVCSQFEQQLRALCGLPLGSTQLLSPVCMLNLLGDVWTEGEPRWSALFEQAGVHLHLYGKAEARPGRKMGHVNCLAETRSEALALAELISRELPGRK</sequence>
<dbReference type="PROSITE" id="PS50975">
    <property type="entry name" value="ATP_GRASP"/>
    <property type="match status" value="1"/>
</dbReference>
<comment type="function">
    <text evidence="5">Catalyzes the ATP-dependent conversion of 5-aminoimidazole ribonucleotide (AIR) and HCO(3)(-) to N5-carboxyaminoimidazole ribonucleotide (N5-CAIR).</text>
</comment>
<dbReference type="HAMAP" id="MF_01928">
    <property type="entry name" value="PurK"/>
    <property type="match status" value="1"/>
</dbReference>
<comment type="function">
    <text evidence="6">Catalyzes the ATP-dependent conversion of 5-aminoimidazole ribonucleotide (AIR) and HCO(3)- to N5-carboxyaminoimidazole ribonucleotide (N5-CAIR).</text>
</comment>
<evidence type="ECO:0000256" key="4">
    <source>
        <dbReference type="ARBA" id="ARBA00022840"/>
    </source>
</evidence>
<dbReference type="GO" id="GO:0005829">
    <property type="term" value="C:cytosol"/>
    <property type="evidence" value="ECO:0007669"/>
    <property type="project" value="TreeGrafter"/>
</dbReference>
<evidence type="ECO:0000256" key="2">
    <source>
        <dbReference type="ARBA" id="ARBA00022741"/>
    </source>
</evidence>
<comment type="similarity">
    <text evidence="5 6">Belongs to the PurK/PurT family.</text>
</comment>
<dbReference type="InterPro" id="IPR013815">
    <property type="entry name" value="ATP_grasp_subdomain_1"/>
</dbReference>
<proteinExistence type="inferred from homology"/>
<keyword evidence="9" id="KW-1185">Reference proteome</keyword>
<evidence type="ECO:0000256" key="1">
    <source>
        <dbReference type="ARBA" id="ARBA00022598"/>
    </source>
</evidence>
<dbReference type="GO" id="GO:0006189">
    <property type="term" value="P:'de novo' IMP biosynthetic process"/>
    <property type="evidence" value="ECO:0007669"/>
    <property type="project" value="UniProtKB-UniRule"/>
</dbReference>
<dbReference type="Gene3D" id="3.40.50.20">
    <property type="match status" value="1"/>
</dbReference>
<dbReference type="InterPro" id="IPR011054">
    <property type="entry name" value="Rudment_hybrid_motif"/>
</dbReference>
<comment type="catalytic activity">
    <reaction evidence="5 6">
        <text>5-amino-1-(5-phospho-beta-D-ribosyl)imidazole + hydrogencarbonate + ATP = 5-carboxyamino-1-(5-phospho-D-ribosyl)imidazole + ADP + phosphate + 2 H(+)</text>
        <dbReference type="Rhea" id="RHEA:19317"/>
        <dbReference type="ChEBI" id="CHEBI:15378"/>
        <dbReference type="ChEBI" id="CHEBI:17544"/>
        <dbReference type="ChEBI" id="CHEBI:30616"/>
        <dbReference type="ChEBI" id="CHEBI:43474"/>
        <dbReference type="ChEBI" id="CHEBI:58730"/>
        <dbReference type="ChEBI" id="CHEBI:137981"/>
        <dbReference type="ChEBI" id="CHEBI:456216"/>
        <dbReference type="EC" id="6.3.4.18"/>
    </reaction>
</comment>
<keyword evidence="1 5" id="KW-0436">Ligase</keyword>
<feature type="binding site" evidence="5">
    <location>
        <begin position="190"/>
        <end position="193"/>
    </location>
    <ligand>
        <name>ATP</name>
        <dbReference type="ChEBI" id="CHEBI:30616"/>
    </ligand>
</feature>
<comment type="subunit">
    <text evidence="5 6">Homodimer.</text>
</comment>
<dbReference type="OrthoDB" id="9804625at2"/>
<dbReference type="Proteomes" id="UP000250079">
    <property type="component" value="Chromosome"/>
</dbReference>
<keyword evidence="3 5" id="KW-0658">Purine biosynthesis</keyword>
<dbReference type="NCBIfam" id="NF004676">
    <property type="entry name" value="PRK06019.1-2"/>
    <property type="match status" value="1"/>
</dbReference>
<dbReference type="InterPro" id="IPR005875">
    <property type="entry name" value="PurK"/>
</dbReference>
<feature type="binding site" evidence="5">
    <location>
        <position position="221"/>
    </location>
    <ligand>
        <name>ATP</name>
        <dbReference type="ChEBI" id="CHEBI:30616"/>
    </ligand>
</feature>
<dbReference type="AlphaFoldDB" id="A0A2Z2NWR6"/>
<dbReference type="InterPro" id="IPR040686">
    <property type="entry name" value="PurK_C"/>
</dbReference>
<dbReference type="InterPro" id="IPR016185">
    <property type="entry name" value="PreATP-grasp_dom_sf"/>
</dbReference>
<dbReference type="PANTHER" id="PTHR11609:SF5">
    <property type="entry name" value="PHOSPHORIBOSYLAMINOIMIDAZOLE CARBOXYLASE"/>
    <property type="match status" value="1"/>
</dbReference>
<reference evidence="8 9" key="1">
    <citation type="submission" date="2016-12" db="EMBL/GenBank/DDBJ databases">
        <authorList>
            <person name="Song W.-J."/>
            <person name="Kurnit D.M."/>
        </authorList>
    </citation>
    <scope>NUCLEOTIDE SEQUENCE [LARGE SCALE GENOMIC DNA]</scope>
    <source>
        <strain evidence="8 9">IMCC3135</strain>
    </source>
</reference>
<dbReference type="NCBIfam" id="NF004679">
    <property type="entry name" value="PRK06019.1-5"/>
    <property type="match status" value="1"/>
</dbReference>
<dbReference type="SUPFAM" id="SSF52440">
    <property type="entry name" value="PreATP-grasp domain"/>
    <property type="match status" value="1"/>
</dbReference>
<dbReference type="GO" id="GO:0005524">
    <property type="term" value="F:ATP binding"/>
    <property type="evidence" value="ECO:0007669"/>
    <property type="project" value="UniProtKB-UniRule"/>
</dbReference>
<feature type="binding site" evidence="5">
    <location>
        <begin position="275"/>
        <end position="276"/>
    </location>
    <ligand>
        <name>ATP</name>
        <dbReference type="ChEBI" id="CHEBI:30616"/>
    </ligand>
</feature>
<gene>
    <name evidence="5 6 8" type="primary">purK</name>
    <name evidence="8" type="ORF">IMCC3135_07495</name>
</gene>
<dbReference type="Pfam" id="PF22660">
    <property type="entry name" value="RS_preATP-grasp-like"/>
    <property type="match status" value="1"/>
</dbReference>
<dbReference type="EMBL" id="CP018632">
    <property type="protein sequence ID" value="ASJ71604.1"/>
    <property type="molecule type" value="Genomic_DNA"/>
</dbReference>
<evidence type="ECO:0000259" key="7">
    <source>
        <dbReference type="PROSITE" id="PS50975"/>
    </source>
</evidence>
<dbReference type="InterPro" id="IPR054350">
    <property type="entry name" value="PurT/PurK_preATP-grasp"/>
</dbReference>
<organism evidence="8 9">
    <name type="scientific">Granulosicoccus antarcticus IMCC3135</name>
    <dbReference type="NCBI Taxonomy" id="1192854"/>
    <lineage>
        <taxon>Bacteria</taxon>
        <taxon>Pseudomonadati</taxon>
        <taxon>Pseudomonadota</taxon>
        <taxon>Gammaproteobacteria</taxon>
        <taxon>Chromatiales</taxon>
        <taxon>Granulosicoccaceae</taxon>
        <taxon>Granulosicoccus</taxon>
    </lineage>
</organism>
<dbReference type="Pfam" id="PF17769">
    <property type="entry name" value="PurK_C"/>
    <property type="match status" value="1"/>
</dbReference>
<comment type="pathway">
    <text evidence="5 6">Purine metabolism; IMP biosynthesis via de novo pathway; 5-amino-1-(5-phospho-D-ribosyl)imidazole-4-carboxylate from 5-amino-1-(5-phospho-D-ribosyl)imidazole (N5-CAIR route): step 1/2.</text>
</comment>
<protein>
    <recommendedName>
        <fullName evidence="5 6">N5-carboxyaminoimidazole ribonucleotide synthase</fullName>
        <shortName evidence="5 6">N5-CAIR synthase</shortName>
        <ecNumber evidence="5 6">6.3.4.18</ecNumber>
    </recommendedName>
    <alternativeName>
        <fullName evidence="5 6">5-(carboxyamino)imidazole ribonucleotide synthetase</fullName>
    </alternativeName>
</protein>
<evidence type="ECO:0000256" key="6">
    <source>
        <dbReference type="RuleBase" id="RU361200"/>
    </source>
</evidence>
<dbReference type="UniPathway" id="UPA00074">
    <property type="reaction ID" value="UER00942"/>
</dbReference>
<dbReference type="InterPro" id="IPR011761">
    <property type="entry name" value="ATP-grasp"/>
</dbReference>
<name>A0A2Z2NWR6_9GAMM</name>
<accession>A0A2Z2NWR6</accession>
<dbReference type="Gene3D" id="3.30.1490.20">
    <property type="entry name" value="ATP-grasp fold, A domain"/>
    <property type="match status" value="1"/>
</dbReference>
<dbReference type="RefSeq" id="WP_088917022.1">
    <property type="nucleotide sequence ID" value="NZ_CP018632.1"/>
</dbReference>